<evidence type="ECO:0000313" key="3">
    <source>
        <dbReference type="Proteomes" id="UP001597542"/>
    </source>
</evidence>
<sequence>MNRRWPPYPRFDAAFVSSLVDRLDLPGDLRKELVDGYRRCSRQRWLFVAAEVMFVVMYTVFALLIMGNAGFILSEVSSPAAKAFIGYAGLVVAVVLLPAVFFRVIWWDRSTAKPRAVRACGLLLRHVRFDEQRTCWPQSGTWVLTRLGVMAKSAFAIARGGRLTWTVPPAVSDRAGSVALPLLDVALPDDIDLPSSAAYRQAIAEFAADAAYLLIASRPDLLPRLRQRYSHRLRPRAADVADRDERYVDPLRGRTPWDVAKDHILPIVALLVSLVALLRR</sequence>
<evidence type="ECO:0000256" key="1">
    <source>
        <dbReference type="SAM" id="Phobius"/>
    </source>
</evidence>
<proteinExistence type="predicted"/>
<dbReference type="Proteomes" id="UP001597542">
    <property type="component" value="Unassembled WGS sequence"/>
</dbReference>
<feature type="transmembrane region" description="Helical" evidence="1">
    <location>
        <begin position="84"/>
        <end position="106"/>
    </location>
</feature>
<protein>
    <recommendedName>
        <fullName evidence="4">PH domain-containing protein</fullName>
    </recommendedName>
</protein>
<keyword evidence="1" id="KW-0472">Membrane</keyword>
<organism evidence="2 3">
    <name type="scientific">Amycolatopsis albidoflavus</name>
    <dbReference type="NCBI Taxonomy" id="102226"/>
    <lineage>
        <taxon>Bacteria</taxon>
        <taxon>Bacillati</taxon>
        <taxon>Actinomycetota</taxon>
        <taxon>Actinomycetes</taxon>
        <taxon>Pseudonocardiales</taxon>
        <taxon>Pseudonocardiaceae</taxon>
        <taxon>Amycolatopsis</taxon>
    </lineage>
</organism>
<accession>A0ABW5I804</accession>
<dbReference type="RefSeq" id="WP_344278967.1">
    <property type="nucleotide sequence ID" value="NZ_BAAAHV010000015.1"/>
</dbReference>
<gene>
    <name evidence="2" type="ORF">ACFSUT_33830</name>
</gene>
<keyword evidence="3" id="KW-1185">Reference proteome</keyword>
<evidence type="ECO:0008006" key="4">
    <source>
        <dbReference type="Google" id="ProtNLM"/>
    </source>
</evidence>
<evidence type="ECO:0000313" key="2">
    <source>
        <dbReference type="EMBL" id="MFD2485294.1"/>
    </source>
</evidence>
<dbReference type="EMBL" id="JBHUKQ010000016">
    <property type="protein sequence ID" value="MFD2485294.1"/>
    <property type="molecule type" value="Genomic_DNA"/>
</dbReference>
<comment type="caution">
    <text evidence="2">The sequence shown here is derived from an EMBL/GenBank/DDBJ whole genome shotgun (WGS) entry which is preliminary data.</text>
</comment>
<feature type="transmembrane region" description="Helical" evidence="1">
    <location>
        <begin position="45"/>
        <end position="72"/>
    </location>
</feature>
<keyword evidence="1" id="KW-1133">Transmembrane helix</keyword>
<keyword evidence="1" id="KW-0812">Transmembrane</keyword>
<reference evidence="3" key="1">
    <citation type="journal article" date="2019" name="Int. J. Syst. Evol. Microbiol.">
        <title>The Global Catalogue of Microorganisms (GCM) 10K type strain sequencing project: providing services to taxonomists for standard genome sequencing and annotation.</title>
        <authorList>
            <consortium name="The Broad Institute Genomics Platform"/>
            <consortium name="The Broad Institute Genome Sequencing Center for Infectious Disease"/>
            <person name="Wu L."/>
            <person name="Ma J."/>
        </authorList>
    </citation>
    <scope>NUCLEOTIDE SEQUENCE [LARGE SCALE GENOMIC DNA]</scope>
    <source>
        <strain evidence="3">CGMCC 4.7638</strain>
    </source>
</reference>
<name>A0ABW5I804_9PSEU</name>